<feature type="compositionally biased region" description="Low complexity" evidence="1">
    <location>
        <begin position="287"/>
        <end position="297"/>
    </location>
</feature>
<evidence type="ECO:0008006" key="4">
    <source>
        <dbReference type="Google" id="ProtNLM"/>
    </source>
</evidence>
<evidence type="ECO:0000256" key="1">
    <source>
        <dbReference type="SAM" id="MobiDB-lite"/>
    </source>
</evidence>
<dbReference type="AlphaFoldDB" id="A0A6A4GTA1"/>
<feature type="region of interest" description="Disordered" evidence="1">
    <location>
        <begin position="199"/>
        <end position="322"/>
    </location>
</feature>
<evidence type="ECO:0000313" key="2">
    <source>
        <dbReference type="EMBL" id="KAE9388991.1"/>
    </source>
</evidence>
<feature type="region of interest" description="Disordered" evidence="1">
    <location>
        <begin position="1"/>
        <end position="21"/>
    </location>
</feature>
<accession>A0A6A4GTA1</accession>
<reference evidence="2" key="1">
    <citation type="journal article" date="2019" name="Environ. Microbiol.">
        <title>Fungal ecological strategies reflected in gene transcription - a case study of two litter decomposers.</title>
        <authorList>
            <person name="Barbi F."/>
            <person name="Kohler A."/>
            <person name="Barry K."/>
            <person name="Baskaran P."/>
            <person name="Daum C."/>
            <person name="Fauchery L."/>
            <person name="Ihrmark K."/>
            <person name="Kuo A."/>
            <person name="LaButti K."/>
            <person name="Lipzen A."/>
            <person name="Morin E."/>
            <person name="Grigoriev I.V."/>
            <person name="Henrissat B."/>
            <person name="Lindahl B."/>
            <person name="Martin F."/>
        </authorList>
    </citation>
    <scope>NUCLEOTIDE SEQUENCE</scope>
    <source>
        <strain evidence="2">JB14</strain>
    </source>
</reference>
<feature type="compositionally biased region" description="Polar residues" evidence="1">
    <location>
        <begin position="233"/>
        <end position="263"/>
    </location>
</feature>
<evidence type="ECO:0000313" key="3">
    <source>
        <dbReference type="Proteomes" id="UP000799118"/>
    </source>
</evidence>
<organism evidence="2 3">
    <name type="scientific">Gymnopus androsaceus JB14</name>
    <dbReference type="NCBI Taxonomy" id="1447944"/>
    <lineage>
        <taxon>Eukaryota</taxon>
        <taxon>Fungi</taxon>
        <taxon>Dikarya</taxon>
        <taxon>Basidiomycota</taxon>
        <taxon>Agaricomycotina</taxon>
        <taxon>Agaricomycetes</taxon>
        <taxon>Agaricomycetidae</taxon>
        <taxon>Agaricales</taxon>
        <taxon>Marasmiineae</taxon>
        <taxon>Omphalotaceae</taxon>
        <taxon>Gymnopus</taxon>
    </lineage>
</organism>
<feature type="compositionally biased region" description="Polar residues" evidence="1">
    <location>
        <begin position="307"/>
        <end position="322"/>
    </location>
</feature>
<protein>
    <recommendedName>
        <fullName evidence="4">Retrotransposon gag domain-containing protein</fullName>
    </recommendedName>
</protein>
<dbReference type="EMBL" id="ML769716">
    <property type="protein sequence ID" value="KAE9388991.1"/>
    <property type="molecule type" value="Genomic_DNA"/>
</dbReference>
<feature type="compositionally biased region" description="Basic and acidic residues" evidence="1">
    <location>
        <begin position="208"/>
        <end position="218"/>
    </location>
</feature>
<dbReference type="Proteomes" id="UP000799118">
    <property type="component" value="Unassembled WGS sequence"/>
</dbReference>
<name>A0A6A4GTA1_9AGAR</name>
<gene>
    <name evidence="2" type="ORF">BT96DRAFT_1071730</name>
</gene>
<sequence length="509" mass="58025">MVHKDPTNNLADTTDNSRKEDGAAEFDLSLLQPLGKAPLGGGIPTYILGSQDKVEEFMNLHPSFRPVYKISDEDTQERRELALNYAARGLDRPELTKLLQAGRILFKQVFVKELGLLDHLMYQPLRGEYIGSDDEGDEVQMLMGKKLPSFPHWGDIGDSYRAQVEHFLTRLASVHDFLTGTIRNANNFAEDFAYTPSAAVKSTHKPKPKQEKEQDKIGESISTMVRTKRKAEFSSSNKSARVSVPQSSGKRTQNMLPRTTQRLSDMWSDDGEDVVADAGGEPGPGGDSSDNEGSGSDNDGHHRQCRGRNSQPPQPPQVSLTTSPTLTSAKFQFDMRLKFDAVPTWDGDTNTIVKWINKVNDLAKYSSDLRKQLGSVVPRRLEGSASMWFYSLPKDHRNFLERDWRNLREEIASYYMNRRWMETIEYYICKCDLLTTVYELDDSELIMEVMDGAPTNWTVVLSPRTYETARELQSAIRYYEDTLMDLDLEYRRTRDERDRSNRYQPTAPE</sequence>
<proteinExistence type="predicted"/>
<keyword evidence="3" id="KW-1185">Reference proteome</keyword>
<dbReference type="OrthoDB" id="3203159at2759"/>